<gene>
    <name evidence="10" type="ORF">B0187_03780</name>
</gene>
<dbReference type="GO" id="GO:0015276">
    <property type="term" value="F:ligand-gated monoatomic ion channel activity"/>
    <property type="evidence" value="ECO:0007669"/>
    <property type="project" value="InterPro"/>
</dbReference>
<dbReference type="PANTHER" id="PTHR35936">
    <property type="entry name" value="MEMBRANE-BOUND LYTIC MUREIN TRANSGLYCOSYLASE F"/>
    <property type="match status" value="1"/>
</dbReference>
<dbReference type="SMART" id="SM00062">
    <property type="entry name" value="PBPb"/>
    <property type="match status" value="1"/>
</dbReference>
<organism evidence="10 11">
    <name type="scientific">Haemophilus paracuniculus</name>
    <dbReference type="NCBI Taxonomy" id="734"/>
    <lineage>
        <taxon>Bacteria</taxon>
        <taxon>Pseudomonadati</taxon>
        <taxon>Pseudomonadota</taxon>
        <taxon>Gammaproteobacteria</taxon>
        <taxon>Pasteurellales</taxon>
        <taxon>Pasteurellaceae</taxon>
        <taxon>Haemophilus</taxon>
    </lineage>
</organism>
<dbReference type="PROSITE" id="PS01039">
    <property type="entry name" value="SBP_BACTERIAL_3"/>
    <property type="match status" value="1"/>
</dbReference>
<dbReference type="OrthoDB" id="9768183at2"/>
<dbReference type="Proteomes" id="UP000190867">
    <property type="component" value="Unassembled WGS sequence"/>
</dbReference>
<keyword evidence="4 7" id="KW-0732">Signal</keyword>
<dbReference type="NCBIfam" id="TIGR01096">
    <property type="entry name" value="3A0103s03R"/>
    <property type="match status" value="1"/>
</dbReference>
<dbReference type="EMBL" id="MUYA01000004">
    <property type="protein sequence ID" value="OOR99936.1"/>
    <property type="molecule type" value="Genomic_DNA"/>
</dbReference>
<keyword evidence="3" id="KW-0813">Transport</keyword>
<reference evidence="10 11" key="1">
    <citation type="submission" date="2017-02" db="EMBL/GenBank/DDBJ databases">
        <title>Draft genome sequence of Haemophilus paracuniculus CCUG 43573 type strain.</title>
        <authorList>
            <person name="Engstrom-Jakobsson H."/>
            <person name="Salva-Serra F."/>
            <person name="Thorell K."/>
            <person name="Gonzales-Siles L."/>
            <person name="Karlsson R."/>
            <person name="Boulund F."/>
            <person name="Engstrand L."/>
            <person name="Kristiansson E."/>
            <person name="Moore E."/>
        </authorList>
    </citation>
    <scope>NUCLEOTIDE SEQUENCE [LARGE SCALE GENOMIC DNA]</scope>
    <source>
        <strain evidence="10 11">CCUG 43573</strain>
    </source>
</reference>
<evidence type="ECO:0000256" key="7">
    <source>
        <dbReference type="SAM" id="SignalP"/>
    </source>
</evidence>
<proteinExistence type="inferred from homology"/>
<feature type="chain" id="PRO_5012255991" evidence="7">
    <location>
        <begin position="20"/>
        <end position="241"/>
    </location>
</feature>
<keyword evidence="11" id="KW-1185">Reference proteome</keyword>
<dbReference type="InterPro" id="IPR018313">
    <property type="entry name" value="SBP_3_CS"/>
</dbReference>
<feature type="domain" description="Solute-binding protein family 3/N-terminal" evidence="8">
    <location>
        <begin position="22"/>
        <end position="241"/>
    </location>
</feature>
<dbReference type="STRING" id="734.B0187_03780"/>
<evidence type="ECO:0000256" key="3">
    <source>
        <dbReference type="ARBA" id="ARBA00022448"/>
    </source>
</evidence>
<dbReference type="PANTHER" id="PTHR35936:SF20">
    <property type="entry name" value="ABC TRANSPORTER ARGININE-BINDING PROTEIN 2-RELATED"/>
    <property type="match status" value="1"/>
</dbReference>
<dbReference type="Pfam" id="PF00497">
    <property type="entry name" value="SBP_bac_3"/>
    <property type="match status" value="1"/>
</dbReference>
<evidence type="ECO:0000313" key="11">
    <source>
        <dbReference type="Proteomes" id="UP000190867"/>
    </source>
</evidence>
<evidence type="ECO:0000259" key="8">
    <source>
        <dbReference type="SMART" id="SM00062"/>
    </source>
</evidence>
<dbReference type="Gene3D" id="3.40.190.10">
    <property type="entry name" value="Periplasmic binding protein-like II"/>
    <property type="match status" value="2"/>
</dbReference>
<protein>
    <submittedName>
        <fullName evidence="10">Arginine ABC transporter substrate-binding protein</fullName>
    </submittedName>
</protein>
<dbReference type="SUPFAM" id="SSF53850">
    <property type="entry name" value="Periplasmic binding protein-like II"/>
    <property type="match status" value="1"/>
</dbReference>
<dbReference type="InterPro" id="IPR001320">
    <property type="entry name" value="Iontro_rcpt_C"/>
</dbReference>
<feature type="signal peptide" evidence="7">
    <location>
        <begin position="1"/>
        <end position="19"/>
    </location>
</feature>
<feature type="domain" description="Ionotropic glutamate receptor C-terminal" evidence="9">
    <location>
        <begin position="22"/>
        <end position="240"/>
    </location>
</feature>
<evidence type="ECO:0000256" key="4">
    <source>
        <dbReference type="ARBA" id="ARBA00022729"/>
    </source>
</evidence>
<dbReference type="AlphaFoldDB" id="A0A1T0ATJ8"/>
<comment type="caution">
    <text evidence="10">The sequence shown here is derived from an EMBL/GenBank/DDBJ whole genome shotgun (WGS) entry which is preliminary data.</text>
</comment>
<dbReference type="SMART" id="SM00079">
    <property type="entry name" value="PBPe"/>
    <property type="match status" value="1"/>
</dbReference>
<evidence type="ECO:0000256" key="2">
    <source>
        <dbReference type="ARBA" id="ARBA00010333"/>
    </source>
</evidence>
<name>A0A1T0ATJ8_9PAST</name>
<evidence type="ECO:0000256" key="5">
    <source>
        <dbReference type="ARBA" id="ARBA00022764"/>
    </source>
</evidence>
<accession>A0A1T0ATJ8</accession>
<dbReference type="GO" id="GO:0016020">
    <property type="term" value="C:membrane"/>
    <property type="evidence" value="ECO:0007669"/>
    <property type="project" value="InterPro"/>
</dbReference>
<dbReference type="GO" id="GO:0030288">
    <property type="term" value="C:outer membrane-bounded periplasmic space"/>
    <property type="evidence" value="ECO:0007669"/>
    <property type="project" value="InterPro"/>
</dbReference>
<dbReference type="RefSeq" id="WP_078236526.1">
    <property type="nucleotide sequence ID" value="NZ_MUYA01000004.1"/>
</dbReference>
<evidence type="ECO:0000313" key="10">
    <source>
        <dbReference type="EMBL" id="OOR99936.1"/>
    </source>
</evidence>
<evidence type="ECO:0000259" key="9">
    <source>
        <dbReference type="SMART" id="SM00079"/>
    </source>
</evidence>
<comment type="subcellular location">
    <subcellularLocation>
        <location evidence="1">Periplasm</location>
    </subcellularLocation>
</comment>
<dbReference type="InterPro" id="IPR005768">
    <property type="entry name" value="Lys_Arg_Orn-bd"/>
</dbReference>
<evidence type="ECO:0000256" key="6">
    <source>
        <dbReference type="RuleBase" id="RU003744"/>
    </source>
</evidence>
<evidence type="ECO:0000256" key="1">
    <source>
        <dbReference type="ARBA" id="ARBA00004418"/>
    </source>
</evidence>
<keyword evidence="5" id="KW-0574">Periplasm</keyword>
<dbReference type="InterPro" id="IPR001638">
    <property type="entry name" value="Solute-binding_3/MltF_N"/>
</dbReference>
<comment type="similarity">
    <text evidence="2 6">Belongs to the bacterial solute-binding protein 3 family.</text>
</comment>
<sequence length="241" mass="26353">MKKLLLTSVLALSALAANANQTLTFATEPSYAPFEITNEKGELVGFDIDLAKALCEEMQATCQFKTQSFDSLIADLKMKKFDAAISAMDITEARARQVAFTDPYYDSSAAFLAVKGKATPATAKTVGVQTGSTFQQYLVKNGKQYQLKPYVSLQTAMLDLKNGRVDMIFGDTPVLAEWLKTEPEFGFVGEKVVDKDFFGSGYGIAVNKGNAELVSKLNQALAAIKANGKYQQIYQTWMADK</sequence>